<protein>
    <submittedName>
        <fullName evidence="1">Uncharacterized protein</fullName>
    </submittedName>
</protein>
<keyword evidence="2" id="KW-1185">Reference proteome</keyword>
<evidence type="ECO:0000313" key="2">
    <source>
        <dbReference type="Proteomes" id="UP001345963"/>
    </source>
</evidence>
<name>A0ABU7CBQ3_9TELE</name>
<gene>
    <name evidence="1" type="ORF">ATANTOWER_028801</name>
</gene>
<evidence type="ECO:0000313" key="1">
    <source>
        <dbReference type="EMBL" id="MED6259700.1"/>
    </source>
</evidence>
<dbReference type="EMBL" id="JAHUTI010085978">
    <property type="protein sequence ID" value="MED6259700.1"/>
    <property type="molecule type" value="Genomic_DNA"/>
</dbReference>
<accession>A0ABU7CBQ3</accession>
<comment type="caution">
    <text evidence="1">The sequence shown here is derived from an EMBL/GenBank/DDBJ whole genome shotgun (WGS) entry which is preliminary data.</text>
</comment>
<dbReference type="Proteomes" id="UP001345963">
    <property type="component" value="Unassembled WGS sequence"/>
</dbReference>
<sequence length="107" mass="11577">MNCEGSRPLLTADPPVDSVRTTAGLALRVFPCSEQMPTGLAAGSTQEVVALRYYDPAADVFPSVMFCSCFSGLLQFVKLCHHCPQQEVCHVSLRPDLSSLFICAGRL</sequence>
<proteinExistence type="predicted"/>
<organism evidence="1 2">
    <name type="scientific">Ataeniobius toweri</name>
    <dbReference type="NCBI Taxonomy" id="208326"/>
    <lineage>
        <taxon>Eukaryota</taxon>
        <taxon>Metazoa</taxon>
        <taxon>Chordata</taxon>
        <taxon>Craniata</taxon>
        <taxon>Vertebrata</taxon>
        <taxon>Euteleostomi</taxon>
        <taxon>Actinopterygii</taxon>
        <taxon>Neopterygii</taxon>
        <taxon>Teleostei</taxon>
        <taxon>Neoteleostei</taxon>
        <taxon>Acanthomorphata</taxon>
        <taxon>Ovalentaria</taxon>
        <taxon>Atherinomorphae</taxon>
        <taxon>Cyprinodontiformes</taxon>
        <taxon>Goodeidae</taxon>
        <taxon>Ataeniobius</taxon>
    </lineage>
</organism>
<reference evidence="1 2" key="1">
    <citation type="submission" date="2021-07" db="EMBL/GenBank/DDBJ databases">
        <authorList>
            <person name="Palmer J.M."/>
        </authorList>
    </citation>
    <scope>NUCLEOTIDE SEQUENCE [LARGE SCALE GENOMIC DNA]</scope>
    <source>
        <strain evidence="1 2">AT_MEX2019</strain>
        <tissue evidence="1">Muscle</tissue>
    </source>
</reference>